<accession>A0ABR2W485</accession>
<name>A0ABR2W485_9FUNG</name>
<reference evidence="1 2" key="1">
    <citation type="submission" date="2023-04" db="EMBL/GenBank/DDBJ databases">
        <title>Genome of Basidiobolus ranarum AG-B5.</title>
        <authorList>
            <person name="Stajich J.E."/>
            <person name="Carter-House D."/>
            <person name="Gryganskyi A."/>
        </authorList>
    </citation>
    <scope>NUCLEOTIDE SEQUENCE [LARGE SCALE GENOMIC DNA]</scope>
    <source>
        <strain evidence="1 2">AG-B5</strain>
    </source>
</reference>
<dbReference type="EMBL" id="JASJQH010007044">
    <property type="protein sequence ID" value="KAK9719537.1"/>
    <property type="molecule type" value="Genomic_DNA"/>
</dbReference>
<evidence type="ECO:0000313" key="1">
    <source>
        <dbReference type="EMBL" id="KAK9719537.1"/>
    </source>
</evidence>
<sequence length="62" mass="7088">MRGPKDSYGAYSRSKLVLLVGNGYYIAYGDIQGNIRIWNATQEEYILTSEYKIINRRINAVA</sequence>
<gene>
    <name evidence="1" type="primary">AIP1_1</name>
    <name evidence="1" type="ORF">K7432_004718</name>
</gene>
<protein>
    <submittedName>
        <fullName evidence="1">WD40 repeat-like protein</fullName>
    </submittedName>
</protein>
<dbReference type="Proteomes" id="UP001479436">
    <property type="component" value="Unassembled WGS sequence"/>
</dbReference>
<dbReference type="InterPro" id="IPR015943">
    <property type="entry name" value="WD40/YVTN_repeat-like_dom_sf"/>
</dbReference>
<dbReference type="Gene3D" id="2.130.10.10">
    <property type="entry name" value="YVTN repeat-like/Quinoprotein amine dehydrogenase"/>
    <property type="match status" value="1"/>
</dbReference>
<organism evidence="1 2">
    <name type="scientific">Basidiobolus ranarum</name>
    <dbReference type="NCBI Taxonomy" id="34480"/>
    <lineage>
        <taxon>Eukaryota</taxon>
        <taxon>Fungi</taxon>
        <taxon>Fungi incertae sedis</taxon>
        <taxon>Zoopagomycota</taxon>
        <taxon>Entomophthoromycotina</taxon>
        <taxon>Basidiobolomycetes</taxon>
        <taxon>Basidiobolales</taxon>
        <taxon>Basidiobolaceae</taxon>
        <taxon>Basidiobolus</taxon>
    </lineage>
</organism>
<evidence type="ECO:0000313" key="2">
    <source>
        <dbReference type="Proteomes" id="UP001479436"/>
    </source>
</evidence>
<comment type="caution">
    <text evidence="1">The sequence shown here is derived from an EMBL/GenBank/DDBJ whole genome shotgun (WGS) entry which is preliminary data.</text>
</comment>
<keyword evidence="2" id="KW-1185">Reference proteome</keyword>
<proteinExistence type="predicted"/>